<gene>
    <name evidence="1" type="ORF">CSC65_14285</name>
</gene>
<reference evidence="1 2" key="1">
    <citation type="submission" date="2017-10" db="EMBL/GenBank/DDBJ databases">
        <title>Whole genome sequencing of members of genus Pseudoxanthomonas.</title>
        <authorList>
            <person name="Kumar S."/>
            <person name="Bansal K."/>
            <person name="Kaur A."/>
            <person name="Patil P."/>
            <person name="Sharma S."/>
            <person name="Patil P.B."/>
        </authorList>
    </citation>
    <scope>NUCLEOTIDE SEQUENCE [LARGE SCALE GENOMIC DNA]</scope>
    <source>
        <strain evidence="1 2">DSM 17801</strain>
    </source>
</reference>
<proteinExistence type="predicted"/>
<sequence length="97" mass="11181">MSAWLTRAMLVLTPRSFMIEWRWVSTVRTEMASVWAISRERWPSAIILRMRDCCGVRRGTGAWPSTWSHSGRLTQLRPARTSSSAWIRFSPLSPLST</sequence>
<evidence type="ECO:0000313" key="2">
    <source>
        <dbReference type="Proteomes" id="UP000788419"/>
    </source>
</evidence>
<evidence type="ECO:0008006" key="3">
    <source>
        <dbReference type="Google" id="ProtNLM"/>
    </source>
</evidence>
<protein>
    <recommendedName>
        <fullName evidence="3">Secreted protein</fullName>
    </recommendedName>
</protein>
<dbReference type="EMBL" id="PDWN01000016">
    <property type="protein sequence ID" value="KAF1692397.1"/>
    <property type="molecule type" value="Genomic_DNA"/>
</dbReference>
<dbReference type="Proteomes" id="UP000788419">
    <property type="component" value="Unassembled WGS sequence"/>
</dbReference>
<organism evidence="1 2">
    <name type="scientific">Pseudoxanthomonas daejeonensis</name>
    <dbReference type="NCBI Taxonomy" id="266062"/>
    <lineage>
        <taxon>Bacteria</taxon>
        <taxon>Pseudomonadati</taxon>
        <taxon>Pseudomonadota</taxon>
        <taxon>Gammaproteobacteria</taxon>
        <taxon>Lysobacterales</taxon>
        <taxon>Lysobacteraceae</taxon>
        <taxon>Pseudoxanthomonas</taxon>
    </lineage>
</organism>
<keyword evidence="2" id="KW-1185">Reference proteome</keyword>
<accession>A0ABQ6Z4C4</accession>
<evidence type="ECO:0000313" key="1">
    <source>
        <dbReference type="EMBL" id="KAF1692397.1"/>
    </source>
</evidence>
<name>A0ABQ6Z4C4_9GAMM</name>
<comment type="caution">
    <text evidence="1">The sequence shown here is derived from an EMBL/GenBank/DDBJ whole genome shotgun (WGS) entry which is preliminary data.</text>
</comment>